<dbReference type="Gene3D" id="1.20.1560.10">
    <property type="entry name" value="ABC transporter type 1, transmembrane domain"/>
    <property type="match status" value="1"/>
</dbReference>
<evidence type="ECO:0000313" key="7">
    <source>
        <dbReference type="Proteomes" id="UP000818323"/>
    </source>
</evidence>
<dbReference type="RefSeq" id="WP_161723868.1">
    <property type="nucleotide sequence ID" value="NZ_JAAAXI010000010.1"/>
</dbReference>
<keyword evidence="3 5" id="KW-1133">Transmembrane helix</keyword>
<sequence>MEYAAFRIGSSSSRQAGGLLPQLVRALAVIAAGIALLAVVVVGLFLVLPLMLAGGIGLYVFLRRRMRQARRRSRDDVIEAEYTIIEHR</sequence>
<feature type="transmembrane region" description="Helical" evidence="5">
    <location>
        <begin position="29"/>
        <end position="62"/>
    </location>
</feature>
<reference evidence="6 7" key="1">
    <citation type="submission" date="2020-01" db="EMBL/GenBank/DDBJ databases">
        <title>Microvirga sp. nov., an arsenate reduction bacterium isolated from Tibet hotspring sediments.</title>
        <authorList>
            <person name="Yuan C.-G."/>
        </authorList>
    </citation>
    <scope>NUCLEOTIDE SEQUENCE [LARGE SCALE GENOMIC DNA]</scope>
    <source>
        <strain evidence="6 7">SYSU G3D203</strain>
    </source>
</reference>
<gene>
    <name evidence="6" type="ORF">GR303_16215</name>
</gene>
<dbReference type="EMBL" id="JAAAXJ010000009">
    <property type="protein sequence ID" value="NBJ25902.1"/>
    <property type="molecule type" value="Genomic_DNA"/>
</dbReference>
<comment type="caution">
    <text evidence="6">The sequence shown here is derived from an EMBL/GenBank/DDBJ whole genome shotgun (WGS) entry which is preliminary data.</text>
</comment>
<evidence type="ECO:0000256" key="3">
    <source>
        <dbReference type="ARBA" id="ARBA00022989"/>
    </source>
</evidence>
<proteinExistence type="predicted"/>
<evidence type="ECO:0000256" key="5">
    <source>
        <dbReference type="SAM" id="Phobius"/>
    </source>
</evidence>
<keyword evidence="4 5" id="KW-0472">Membrane</keyword>
<keyword evidence="2 5" id="KW-0812">Transmembrane</keyword>
<dbReference type="Proteomes" id="UP000818323">
    <property type="component" value="Unassembled WGS sequence"/>
</dbReference>
<evidence type="ECO:0000256" key="4">
    <source>
        <dbReference type="ARBA" id="ARBA00023136"/>
    </source>
</evidence>
<organism evidence="6 7">
    <name type="scientific">Microvirga arsenatis</name>
    <dbReference type="NCBI Taxonomy" id="2692265"/>
    <lineage>
        <taxon>Bacteria</taxon>
        <taxon>Pseudomonadati</taxon>
        <taxon>Pseudomonadota</taxon>
        <taxon>Alphaproteobacteria</taxon>
        <taxon>Hyphomicrobiales</taxon>
        <taxon>Methylobacteriaceae</taxon>
        <taxon>Microvirga</taxon>
    </lineage>
</organism>
<evidence type="ECO:0000256" key="1">
    <source>
        <dbReference type="ARBA" id="ARBA00004651"/>
    </source>
</evidence>
<keyword evidence="7" id="KW-1185">Reference proteome</keyword>
<name>A0ABW9YZR8_9HYPH</name>
<protein>
    <submittedName>
        <fullName evidence="6">Uncharacterized protein</fullName>
    </submittedName>
</protein>
<accession>A0ABW9YZR8</accession>
<comment type="subcellular location">
    <subcellularLocation>
        <location evidence="1">Cell membrane</location>
        <topology evidence="1">Multi-pass membrane protein</topology>
    </subcellularLocation>
</comment>
<evidence type="ECO:0000313" key="6">
    <source>
        <dbReference type="EMBL" id="NBJ25902.1"/>
    </source>
</evidence>
<dbReference type="InterPro" id="IPR036640">
    <property type="entry name" value="ABC1_TM_sf"/>
</dbReference>
<evidence type="ECO:0000256" key="2">
    <source>
        <dbReference type="ARBA" id="ARBA00022692"/>
    </source>
</evidence>
<dbReference type="SUPFAM" id="SSF90123">
    <property type="entry name" value="ABC transporter transmembrane region"/>
    <property type="match status" value="1"/>
</dbReference>